<sequence>TAETMAEFVKNLPKLQFYLIAGEASPKVNDLCQCGSGLYRLVACDNCFQYETTCEKFDISFLEKNQYIIQLPCSRGSVCKEPTNYNVVTLVDTNGIHGTRISYCGCNGDPDRVQQLMDAWLFPGSMKFPRTLMTFRVLDKFTKHNLASKKSSYDYIRALRALSDGFFTQEVLDPHSQFLVSTRWEKTPPELNHLNQDSKTMDGNFHLGQYVKNTDPNDISLVSDNDIGYFPDEKKVEEYLKRTADDKEKSTCNYLKVVNNQNKKKFKNMRYSGVVNVSCNHCVISSSMNLRKGEAFKFSDYALQHAFSHTRHKRPCGHLGASNFLFSYDCNCQYCVNLPKRFSANWHHLVDLINLLRPMIPALHILDHLKDCIYEFNAAYIPSAAHKHGETVEQQWVELNQLGGSIRQMNAGHRMEVLTDHYTYNNFRKNVEMPQLFLRLHKDAVLLSRRKRRSRAPTQKYQGSANRGG</sequence>
<dbReference type="PANTHER" id="PTHR33104:SF2">
    <property type="entry name" value="CXC3 LIKE CYSTEINE CLUSTER DOMAIN-CONTAINING PROTEIN"/>
    <property type="match status" value="1"/>
</dbReference>
<name>A0A6A4H454_9AGAR</name>
<evidence type="ECO:0000313" key="3">
    <source>
        <dbReference type="EMBL" id="KAE9392533.1"/>
    </source>
</evidence>
<evidence type="ECO:0000259" key="2">
    <source>
        <dbReference type="Pfam" id="PF18803"/>
    </source>
</evidence>
<evidence type="ECO:0000313" key="4">
    <source>
        <dbReference type="Proteomes" id="UP000799118"/>
    </source>
</evidence>
<gene>
    <name evidence="3" type="ORF">BT96DRAFT_830492</name>
</gene>
<dbReference type="EMBL" id="ML769593">
    <property type="protein sequence ID" value="KAE9392533.1"/>
    <property type="molecule type" value="Genomic_DNA"/>
</dbReference>
<proteinExistence type="predicted"/>
<dbReference type="Pfam" id="PF18758">
    <property type="entry name" value="KDZ"/>
    <property type="match status" value="1"/>
</dbReference>
<protein>
    <recommendedName>
        <fullName evidence="2">CxC2-like cysteine cluster KDZ transposase-associated domain-containing protein</fullName>
    </recommendedName>
</protein>
<feature type="domain" description="CxC2-like cysteine cluster KDZ transposase-associated" evidence="2">
    <location>
        <begin position="67"/>
        <end position="164"/>
    </location>
</feature>
<feature type="non-terminal residue" evidence="3">
    <location>
        <position position="1"/>
    </location>
</feature>
<dbReference type="Pfam" id="PF18803">
    <property type="entry name" value="CxC2"/>
    <property type="match status" value="1"/>
</dbReference>
<reference evidence="3" key="1">
    <citation type="journal article" date="2019" name="Environ. Microbiol.">
        <title>Fungal ecological strategies reflected in gene transcription - a case study of two litter decomposers.</title>
        <authorList>
            <person name="Barbi F."/>
            <person name="Kohler A."/>
            <person name="Barry K."/>
            <person name="Baskaran P."/>
            <person name="Daum C."/>
            <person name="Fauchery L."/>
            <person name="Ihrmark K."/>
            <person name="Kuo A."/>
            <person name="LaButti K."/>
            <person name="Lipzen A."/>
            <person name="Morin E."/>
            <person name="Grigoriev I.V."/>
            <person name="Henrissat B."/>
            <person name="Lindahl B."/>
            <person name="Martin F."/>
        </authorList>
    </citation>
    <scope>NUCLEOTIDE SEQUENCE</scope>
    <source>
        <strain evidence="3">JB14</strain>
    </source>
</reference>
<feature type="region of interest" description="Disordered" evidence="1">
    <location>
        <begin position="450"/>
        <end position="469"/>
    </location>
</feature>
<dbReference type="AlphaFoldDB" id="A0A6A4H454"/>
<organism evidence="3 4">
    <name type="scientific">Gymnopus androsaceus JB14</name>
    <dbReference type="NCBI Taxonomy" id="1447944"/>
    <lineage>
        <taxon>Eukaryota</taxon>
        <taxon>Fungi</taxon>
        <taxon>Dikarya</taxon>
        <taxon>Basidiomycota</taxon>
        <taxon>Agaricomycotina</taxon>
        <taxon>Agaricomycetes</taxon>
        <taxon>Agaricomycetidae</taxon>
        <taxon>Agaricales</taxon>
        <taxon>Marasmiineae</taxon>
        <taxon>Omphalotaceae</taxon>
        <taxon>Gymnopus</taxon>
    </lineage>
</organism>
<feature type="compositionally biased region" description="Polar residues" evidence="1">
    <location>
        <begin position="456"/>
        <end position="469"/>
    </location>
</feature>
<dbReference type="PANTHER" id="PTHR33104">
    <property type="entry name" value="SI:DKEY-29D5.2"/>
    <property type="match status" value="1"/>
</dbReference>
<evidence type="ECO:0000256" key="1">
    <source>
        <dbReference type="SAM" id="MobiDB-lite"/>
    </source>
</evidence>
<keyword evidence="4" id="KW-1185">Reference proteome</keyword>
<dbReference type="InterPro" id="IPR041457">
    <property type="entry name" value="CxC2_KDZ-assoc"/>
</dbReference>
<dbReference type="InterPro" id="IPR040521">
    <property type="entry name" value="KDZ"/>
</dbReference>
<dbReference type="Proteomes" id="UP000799118">
    <property type="component" value="Unassembled WGS sequence"/>
</dbReference>
<dbReference type="OrthoDB" id="3149508at2759"/>
<accession>A0A6A4H454</accession>